<name>A0AAV2DE33_9ROSI</name>
<dbReference type="AlphaFoldDB" id="A0AAV2DE33"/>
<reference evidence="1 2" key="1">
    <citation type="submission" date="2024-04" db="EMBL/GenBank/DDBJ databases">
        <authorList>
            <person name="Fracassetti M."/>
        </authorList>
    </citation>
    <scope>NUCLEOTIDE SEQUENCE [LARGE SCALE GENOMIC DNA]</scope>
</reference>
<evidence type="ECO:0000313" key="1">
    <source>
        <dbReference type="EMBL" id="CAL1371527.1"/>
    </source>
</evidence>
<dbReference type="EMBL" id="OZ034815">
    <property type="protein sequence ID" value="CAL1371527.1"/>
    <property type="molecule type" value="Genomic_DNA"/>
</dbReference>
<accession>A0AAV2DE33</accession>
<organism evidence="1 2">
    <name type="scientific">Linum trigynum</name>
    <dbReference type="NCBI Taxonomy" id="586398"/>
    <lineage>
        <taxon>Eukaryota</taxon>
        <taxon>Viridiplantae</taxon>
        <taxon>Streptophyta</taxon>
        <taxon>Embryophyta</taxon>
        <taxon>Tracheophyta</taxon>
        <taxon>Spermatophyta</taxon>
        <taxon>Magnoliopsida</taxon>
        <taxon>eudicotyledons</taxon>
        <taxon>Gunneridae</taxon>
        <taxon>Pentapetalae</taxon>
        <taxon>rosids</taxon>
        <taxon>fabids</taxon>
        <taxon>Malpighiales</taxon>
        <taxon>Linaceae</taxon>
        <taxon>Linum</taxon>
    </lineage>
</organism>
<keyword evidence="2" id="KW-1185">Reference proteome</keyword>
<protein>
    <submittedName>
        <fullName evidence="1">Uncharacterized protein</fullName>
    </submittedName>
</protein>
<sequence>MPCFPYSPSPHALTPNSAIVHRRFNLLPSPHLSDLLHDVTSSAHLLQHATSFQDCHGKTHILSIDLHTPQPMLSVVLALFLCIRRAFSSLVKLDHHQQMKFHSTPSTISRLILSVSSLKNHCRHKERTEKTALMPNEVVGFD</sequence>
<evidence type="ECO:0000313" key="2">
    <source>
        <dbReference type="Proteomes" id="UP001497516"/>
    </source>
</evidence>
<proteinExistence type="predicted"/>
<gene>
    <name evidence="1" type="ORF">LTRI10_LOCUS13586</name>
</gene>
<dbReference type="Proteomes" id="UP001497516">
    <property type="component" value="Chromosome 2"/>
</dbReference>